<evidence type="ECO:0000313" key="5">
    <source>
        <dbReference type="Proteomes" id="UP001152523"/>
    </source>
</evidence>
<evidence type="ECO:0000313" key="4">
    <source>
        <dbReference type="EMBL" id="CAH9137096.1"/>
    </source>
</evidence>
<sequence>MESHSAMKSPSALHPFSHLVPFGSKKNTTGRSEVIEAKVWKGSATLSMAYVGAIFANACFKELNGVPDVIECSFAQSTITELPFIAFKAVCGMMLSESHMLQIRRDYGGTLNKLKKTLAHGDILVFVSDRHDGIIHVARTGSPHAEHGYVAQHILGNIRAKFRGSTTRFP</sequence>
<dbReference type="AlphaFoldDB" id="A0AAV0FNC9"/>
<gene>
    <name evidence="4" type="ORF">CEPIT_LOCUS35784</name>
</gene>
<dbReference type="InterPro" id="IPR015955">
    <property type="entry name" value="Lactate_DH/Glyco_Ohase_4_C"/>
</dbReference>
<accession>A0AAV0FNC9</accession>
<dbReference type="SUPFAM" id="SSF56327">
    <property type="entry name" value="LDH C-terminal domain-like"/>
    <property type="match status" value="1"/>
</dbReference>
<reference evidence="4" key="1">
    <citation type="submission" date="2022-07" db="EMBL/GenBank/DDBJ databases">
        <authorList>
            <person name="Macas J."/>
            <person name="Novak P."/>
            <person name="Neumann P."/>
        </authorList>
    </citation>
    <scope>NUCLEOTIDE SEQUENCE</scope>
</reference>
<feature type="domain" description="Lactate/malate dehydrogenase C-terminal" evidence="3">
    <location>
        <begin position="32"/>
        <end position="93"/>
    </location>
</feature>
<evidence type="ECO:0000256" key="1">
    <source>
        <dbReference type="ARBA" id="ARBA00023002"/>
    </source>
</evidence>
<proteinExistence type="predicted"/>
<protein>
    <recommendedName>
        <fullName evidence="3">Lactate/malate dehydrogenase C-terminal domain-containing protein</fullName>
    </recommendedName>
</protein>
<organism evidence="4 5">
    <name type="scientific">Cuscuta epithymum</name>
    <dbReference type="NCBI Taxonomy" id="186058"/>
    <lineage>
        <taxon>Eukaryota</taxon>
        <taxon>Viridiplantae</taxon>
        <taxon>Streptophyta</taxon>
        <taxon>Embryophyta</taxon>
        <taxon>Tracheophyta</taxon>
        <taxon>Spermatophyta</taxon>
        <taxon>Magnoliopsida</taxon>
        <taxon>eudicotyledons</taxon>
        <taxon>Gunneridae</taxon>
        <taxon>Pentapetalae</taxon>
        <taxon>asterids</taxon>
        <taxon>lamiids</taxon>
        <taxon>Solanales</taxon>
        <taxon>Convolvulaceae</taxon>
        <taxon>Cuscuteae</taxon>
        <taxon>Cuscuta</taxon>
        <taxon>Cuscuta subgen. Cuscuta</taxon>
    </lineage>
</organism>
<keyword evidence="2" id="KW-0520">NAD</keyword>
<comment type="caution">
    <text evidence="4">The sequence shown here is derived from an EMBL/GenBank/DDBJ whole genome shotgun (WGS) entry which is preliminary data.</text>
</comment>
<dbReference type="EMBL" id="CAMAPF010000998">
    <property type="protein sequence ID" value="CAH9137096.1"/>
    <property type="molecule type" value="Genomic_DNA"/>
</dbReference>
<dbReference type="Gene3D" id="3.90.110.10">
    <property type="entry name" value="Lactate dehydrogenase/glycoside hydrolase, family 4, C-terminal"/>
    <property type="match status" value="1"/>
</dbReference>
<dbReference type="PANTHER" id="PTHR11540">
    <property type="entry name" value="MALATE AND LACTATE DEHYDROGENASE"/>
    <property type="match status" value="1"/>
</dbReference>
<dbReference type="PANTHER" id="PTHR11540:SF58">
    <property type="entry name" value="MALATE DEHYDROGENASE 1, MITOCHONDRIAL-RELATED"/>
    <property type="match status" value="1"/>
</dbReference>
<dbReference type="InterPro" id="IPR022383">
    <property type="entry name" value="Lactate/malate_DH_C"/>
</dbReference>
<dbReference type="GO" id="GO:0030060">
    <property type="term" value="F:L-malate dehydrogenase (NAD+) activity"/>
    <property type="evidence" value="ECO:0007669"/>
    <property type="project" value="TreeGrafter"/>
</dbReference>
<dbReference type="Pfam" id="PF02866">
    <property type="entry name" value="Ldh_1_C"/>
    <property type="match status" value="1"/>
</dbReference>
<dbReference type="GO" id="GO:0005739">
    <property type="term" value="C:mitochondrion"/>
    <property type="evidence" value="ECO:0007669"/>
    <property type="project" value="TreeGrafter"/>
</dbReference>
<dbReference type="Proteomes" id="UP001152523">
    <property type="component" value="Unassembled WGS sequence"/>
</dbReference>
<name>A0AAV0FNC9_9ASTE</name>
<evidence type="ECO:0000256" key="2">
    <source>
        <dbReference type="ARBA" id="ARBA00023027"/>
    </source>
</evidence>
<keyword evidence="5" id="KW-1185">Reference proteome</keyword>
<keyword evidence="1" id="KW-0560">Oxidoreductase</keyword>
<evidence type="ECO:0000259" key="3">
    <source>
        <dbReference type="Pfam" id="PF02866"/>
    </source>
</evidence>